<reference evidence="4 5" key="1">
    <citation type="submission" date="2021-12" db="EMBL/GenBank/DDBJ databases">
        <title>Complete genome sequence of Phytobacter diazotrophicus TA9734.</title>
        <authorList>
            <person name="Kubota H."/>
            <person name="Nakayama Y."/>
            <person name="Ariyoshi T."/>
        </authorList>
    </citation>
    <scope>NUCLEOTIDE SEQUENCE [LARGE SCALE GENOMIC DNA]</scope>
    <source>
        <strain evidence="4 5">TA9734</strain>
    </source>
</reference>
<name>A0ABM7VSZ4_9ENTR</name>
<evidence type="ECO:0000259" key="3">
    <source>
        <dbReference type="Pfam" id="PF22003"/>
    </source>
</evidence>
<dbReference type="Gene3D" id="2.60.40.3310">
    <property type="match status" value="1"/>
</dbReference>
<dbReference type="InterPro" id="IPR050263">
    <property type="entry name" value="Bact_Fimbrial_Adh_Pro"/>
</dbReference>
<feature type="domain" description="Fimbrial-type adhesion" evidence="2">
    <location>
        <begin position="187"/>
        <end position="362"/>
    </location>
</feature>
<dbReference type="EMBL" id="AP025334">
    <property type="protein sequence ID" value="BDD50182.1"/>
    <property type="molecule type" value="Genomic_DNA"/>
</dbReference>
<dbReference type="Pfam" id="PF00419">
    <property type="entry name" value="Fimbrial"/>
    <property type="match status" value="1"/>
</dbReference>
<evidence type="ECO:0000313" key="4">
    <source>
        <dbReference type="EMBL" id="BDD50182.1"/>
    </source>
</evidence>
<dbReference type="InterPro" id="IPR036937">
    <property type="entry name" value="Adhesion_dom_fimbrial_sf"/>
</dbReference>
<dbReference type="InterPro" id="IPR000259">
    <property type="entry name" value="Adhesion_dom_fimbrial"/>
</dbReference>
<dbReference type="PANTHER" id="PTHR33420">
    <property type="entry name" value="FIMBRIAL SUBUNIT ELFA-RELATED"/>
    <property type="match status" value="1"/>
</dbReference>
<dbReference type="PROSITE" id="PS51257">
    <property type="entry name" value="PROKAR_LIPOPROTEIN"/>
    <property type="match status" value="1"/>
</dbReference>
<dbReference type="PANTHER" id="PTHR33420:SF5">
    <property type="entry name" value="FIMBRIAL SUBUNIT"/>
    <property type="match status" value="1"/>
</dbReference>
<evidence type="ECO:0000259" key="2">
    <source>
        <dbReference type="Pfam" id="PF00419"/>
    </source>
</evidence>
<gene>
    <name evidence="4" type="ORF">PDTA9734_16690</name>
</gene>
<dbReference type="SUPFAM" id="SSF49401">
    <property type="entry name" value="Bacterial adhesins"/>
    <property type="match status" value="1"/>
</dbReference>
<feature type="chain" id="PRO_5046687091" description="Type 1 fimbria pilin" evidence="1">
    <location>
        <begin position="24"/>
        <end position="362"/>
    </location>
</feature>
<dbReference type="InterPro" id="IPR008966">
    <property type="entry name" value="Adhesion_dom_sf"/>
</dbReference>
<evidence type="ECO:0000256" key="1">
    <source>
        <dbReference type="SAM" id="SignalP"/>
    </source>
</evidence>
<organism evidence="4 5">
    <name type="scientific">Phytobacter diazotrophicus</name>
    <dbReference type="NCBI Taxonomy" id="395631"/>
    <lineage>
        <taxon>Bacteria</taxon>
        <taxon>Pseudomonadati</taxon>
        <taxon>Pseudomonadota</taxon>
        <taxon>Gammaproteobacteria</taxon>
        <taxon>Enterobacterales</taxon>
        <taxon>Enterobacteriaceae</taxon>
        <taxon>Phytobacter</taxon>
    </lineage>
</organism>
<evidence type="ECO:0008006" key="6">
    <source>
        <dbReference type="Google" id="ProtNLM"/>
    </source>
</evidence>
<dbReference type="Pfam" id="PF22003">
    <property type="entry name" value="MrkDrd"/>
    <property type="match status" value="1"/>
</dbReference>
<feature type="signal peptide" evidence="1">
    <location>
        <begin position="1"/>
        <end position="23"/>
    </location>
</feature>
<feature type="domain" description="MrkD-like receptor binding" evidence="3">
    <location>
        <begin position="48"/>
        <end position="164"/>
    </location>
</feature>
<dbReference type="Gene3D" id="2.60.40.1090">
    <property type="entry name" value="Fimbrial-type adhesion domain"/>
    <property type="match status" value="1"/>
</dbReference>
<keyword evidence="5" id="KW-1185">Reference proteome</keyword>
<accession>A0ABM7VSZ4</accession>
<keyword evidence="1" id="KW-0732">Signal</keyword>
<proteinExistence type="predicted"/>
<dbReference type="InterPro" id="IPR054160">
    <property type="entry name" value="MrkD_recept-bd"/>
</dbReference>
<dbReference type="Proteomes" id="UP001320460">
    <property type="component" value="Chromosome"/>
</dbReference>
<dbReference type="RefSeq" id="WP_079496314.1">
    <property type="nucleotide sequence ID" value="NZ_AP025334.1"/>
</dbReference>
<protein>
    <recommendedName>
        <fullName evidence="6">Type 1 fimbria pilin</fullName>
    </recommendedName>
</protein>
<evidence type="ECO:0000313" key="5">
    <source>
        <dbReference type="Proteomes" id="UP001320460"/>
    </source>
</evidence>
<sequence length="362" mass="39185">MIIRTWFFMIVVSLFVFCSNTLAACYFYGVGTMSGTQKFTVPVSLTLSVPPGIQNGQTIYQQNINLQNIRELMIKCDTSGQFLFDYDYLATPKPASTLNSKIYETGVPGIGIKFSASGQDFPSTQNNTDCSNTNLCKYRYGWNAISSFSLVKIADNIAAGVITGSNLPTVSYNFGQEGNLVNIYQFSFTGNIHISVPTCDISLASQHMTVQMGKHYKGNFAGVGTGTDWKDASIILINCTQFYGNSSAGDSGATFNGTSTTYSIAPNRAELTLKVLSGIEDAANGIMKIDEHPQKATGVGIQLSTTRSTSGKVDLNNPLIYPLPQDGSSTIAIPLYARYVQTKNKVQGGVANGRLEYTITYQ</sequence>